<proteinExistence type="predicted"/>
<name>A0A0B7A3F1_9EUPU</name>
<dbReference type="AlphaFoldDB" id="A0A0B7A3F1"/>
<accession>A0A0B7A3F1</accession>
<reference evidence="1" key="1">
    <citation type="submission" date="2014-12" db="EMBL/GenBank/DDBJ databases">
        <title>Insight into the proteome of Arion vulgaris.</title>
        <authorList>
            <person name="Aradska J."/>
            <person name="Bulat T."/>
            <person name="Smidak R."/>
            <person name="Sarate P."/>
            <person name="Gangsoo J."/>
            <person name="Sialana F."/>
            <person name="Bilban M."/>
            <person name="Lubec G."/>
        </authorList>
    </citation>
    <scope>NUCLEOTIDE SEQUENCE</scope>
    <source>
        <tissue evidence="1">Skin</tissue>
    </source>
</reference>
<organism evidence="1">
    <name type="scientific">Arion vulgaris</name>
    <dbReference type="NCBI Taxonomy" id="1028688"/>
    <lineage>
        <taxon>Eukaryota</taxon>
        <taxon>Metazoa</taxon>
        <taxon>Spiralia</taxon>
        <taxon>Lophotrochozoa</taxon>
        <taxon>Mollusca</taxon>
        <taxon>Gastropoda</taxon>
        <taxon>Heterobranchia</taxon>
        <taxon>Euthyneura</taxon>
        <taxon>Panpulmonata</taxon>
        <taxon>Eupulmonata</taxon>
        <taxon>Stylommatophora</taxon>
        <taxon>Helicina</taxon>
        <taxon>Arionoidea</taxon>
        <taxon>Arionidae</taxon>
        <taxon>Arion</taxon>
    </lineage>
</organism>
<protein>
    <submittedName>
        <fullName evidence="1">Uncharacterized protein</fullName>
    </submittedName>
</protein>
<feature type="non-terminal residue" evidence="1">
    <location>
        <position position="1"/>
    </location>
</feature>
<sequence length="87" mass="9536">VVVSALASLVRSVVSGTKMFQLEREFLSDFKGFQLGRVSYIRVETLTSKGGQCCPLHQSCAVGQTQKYGPNIVSPQYTSGYENRLST</sequence>
<evidence type="ECO:0000313" key="1">
    <source>
        <dbReference type="EMBL" id="CEK75338.1"/>
    </source>
</evidence>
<dbReference type="EMBL" id="HACG01028473">
    <property type="protein sequence ID" value="CEK75338.1"/>
    <property type="molecule type" value="Transcribed_RNA"/>
</dbReference>
<gene>
    <name evidence="1" type="primary">ORF95050</name>
</gene>